<accession>A0A917A629</accession>
<name>A0A917A629_9STRE</name>
<dbReference type="Pfam" id="PF03992">
    <property type="entry name" value="ABM"/>
    <property type="match status" value="1"/>
</dbReference>
<dbReference type="OrthoDB" id="9812754at2"/>
<keyword evidence="3" id="KW-1185">Reference proteome</keyword>
<evidence type="ECO:0000313" key="2">
    <source>
        <dbReference type="EMBL" id="GGE28692.1"/>
    </source>
</evidence>
<protein>
    <recommendedName>
        <fullName evidence="1">ABM domain-containing protein</fullName>
    </recommendedName>
</protein>
<dbReference type="PANTHER" id="PTHR33336">
    <property type="entry name" value="QUINOL MONOOXYGENASE YGIN-RELATED"/>
    <property type="match status" value="1"/>
</dbReference>
<sequence>MQPIFNIFKLKVAENHVEKFFQIGQTNFNQSITKEEGTLAMYLTKVDDQQTFCVVEVYRDAMAYQAHVTSSHFKDFATFAQDYIPYKERVELIPQILYEQEQPVQEEDLSSLFVRLISVRVKESREKAFKDELFDVVNQAKDTKILYAGFVADSPNTWYIIDISSTENSIVAAFLEQNASIEQQVKQNFSLLECVNKGNLRYRAVTEKEAKCH</sequence>
<feature type="domain" description="ABM" evidence="1">
    <location>
        <begin position="4"/>
        <end position="92"/>
    </location>
</feature>
<dbReference type="Proteomes" id="UP000660801">
    <property type="component" value="Unassembled WGS sequence"/>
</dbReference>
<dbReference type="PANTHER" id="PTHR33336:SF3">
    <property type="entry name" value="ABM DOMAIN-CONTAINING PROTEIN"/>
    <property type="match status" value="1"/>
</dbReference>
<proteinExistence type="predicted"/>
<dbReference type="AlphaFoldDB" id="A0A917A629"/>
<reference evidence="2" key="1">
    <citation type="journal article" date="2014" name="Int. J. Syst. Evol. Microbiol.">
        <title>Complete genome sequence of Corynebacterium casei LMG S-19264T (=DSM 44701T), isolated from a smear-ripened cheese.</title>
        <authorList>
            <consortium name="US DOE Joint Genome Institute (JGI-PGF)"/>
            <person name="Walter F."/>
            <person name="Albersmeier A."/>
            <person name="Kalinowski J."/>
            <person name="Ruckert C."/>
        </authorList>
    </citation>
    <scope>NUCLEOTIDE SEQUENCE</scope>
    <source>
        <strain evidence="2">CGMCC 1.15533</strain>
    </source>
</reference>
<reference evidence="2" key="2">
    <citation type="submission" date="2020-09" db="EMBL/GenBank/DDBJ databases">
        <authorList>
            <person name="Sun Q."/>
            <person name="Zhou Y."/>
        </authorList>
    </citation>
    <scope>NUCLEOTIDE SEQUENCE</scope>
    <source>
        <strain evidence="2">CGMCC 1.15533</strain>
    </source>
</reference>
<dbReference type="InterPro" id="IPR011008">
    <property type="entry name" value="Dimeric_a/b-barrel"/>
</dbReference>
<dbReference type="Gene3D" id="3.30.70.100">
    <property type="match status" value="1"/>
</dbReference>
<evidence type="ECO:0000313" key="3">
    <source>
        <dbReference type="Proteomes" id="UP000660801"/>
    </source>
</evidence>
<dbReference type="InterPro" id="IPR007138">
    <property type="entry name" value="ABM_dom"/>
</dbReference>
<gene>
    <name evidence="2" type="ORF">GCM10011510_07420</name>
</gene>
<dbReference type="RefSeq" id="WP_068992631.1">
    <property type="nucleotide sequence ID" value="NZ_BMJN01000008.1"/>
</dbReference>
<evidence type="ECO:0000259" key="1">
    <source>
        <dbReference type="PROSITE" id="PS51725"/>
    </source>
</evidence>
<comment type="caution">
    <text evidence="2">The sequence shown here is derived from an EMBL/GenBank/DDBJ whole genome shotgun (WGS) entry which is preliminary data.</text>
</comment>
<dbReference type="PROSITE" id="PS51725">
    <property type="entry name" value="ABM"/>
    <property type="match status" value="1"/>
</dbReference>
<dbReference type="EMBL" id="BMJN01000008">
    <property type="protein sequence ID" value="GGE28692.1"/>
    <property type="molecule type" value="Genomic_DNA"/>
</dbReference>
<dbReference type="SUPFAM" id="SSF54909">
    <property type="entry name" value="Dimeric alpha+beta barrel"/>
    <property type="match status" value="1"/>
</dbReference>
<organism evidence="2 3">
    <name type="scientific">Streptococcus himalayensis</name>
    <dbReference type="NCBI Taxonomy" id="1888195"/>
    <lineage>
        <taxon>Bacteria</taxon>
        <taxon>Bacillati</taxon>
        <taxon>Bacillota</taxon>
        <taxon>Bacilli</taxon>
        <taxon>Lactobacillales</taxon>
        <taxon>Streptococcaceae</taxon>
        <taxon>Streptococcus</taxon>
    </lineage>
</organism>
<dbReference type="InterPro" id="IPR050744">
    <property type="entry name" value="AI-2_Isomerase_LsrG"/>
</dbReference>
<dbReference type="GO" id="GO:0003824">
    <property type="term" value="F:catalytic activity"/>
    <property type="evidence" value="ECO:0007669"/>
    <property type="project" value="TreeGrafter"/>
</dbReference>